<keyword evidence="5 8" id="KW-0804">Transcription</keyword>
<feature type="domain" description="Transcription elongation factor GreA/GreB C-terminal" evidence="10">
    <location>
        <begin position="82"/>
        <end position="155"/>
    </location>
</feature>
<dbReference type="GO" id="GO:0006354">
    <property type="term" value="P:DNA-templated transcription elongation"/>
    <property type="evidence" value="ECO:0007669"/>
    <property type="project" value="TreeGrafter"/>
</dbReference>
<dbReference type="GO" id="GO:0070063">
    <property type="term" value="F:RNA polymerase binding"/>
    <property type="evidence" value="ECO:0007669"/>
    <property type="project" value="InterPro"/>
</dbReference>
<keyword evidence="13" id="KW-1185">Reference proteome</keyword>
<dbReference type="Pfam" id="PF01272">
    <property type="entry name" value="GreA_GreB"/>
    <property type="match status" value="1"/>
</dbReference>
<reference evidence="12 13" key="1">
    <citation type="submission" date="2020-04" db="EMBL/GenBank/DDBJ databases">
        <authorList>
            <person name="Graf S J."/>
        </authorList>
    </citation>
    <scope>NUCLEOTIDE SEQUENCE [LARGE SCALE GENOMIC DNA]</scope>
    <source>
        <strain evidence="12">1</strain>
    </source>
</reference>
<dbReference type="HAMAP" id="MF_00105">
    <property type="entry name" value="GreA_GreB"/>
    <property type="match status" value="1"/>
</dbReference>
<dbReference type="InterPro" id="IPR006359">
    <property type="entry name" value="Tscrpt_elong_fac_GreA"/>
</dbReference>
<evidence type="ECO:0000256" key="7">
    <source>
        <dbReference type="ARBA" id="ARBA00030776"/>
    </source>
</evidence>
<dbReference type="GO" id="GO:0003746">
    <property type="term" value="F:translation elongation factor activity"/>
    <property type="evidence" value="ECO:0007669"/>
    <property type="project" value="UniProtKB-KW"/>
</dbReference>
<evidence type="ECO:0000259" key="10">
    <source>
        <dbReference type="Pfam" id="PF01272"/>
    </source>
</evidence>
<dbReference type="InterPro" id="IPR036953">
    <property type="entry name" value="GreA/GreB_C_sf"/>
</dbReference>
<evidence type="ECO:0000259" key="11">
    <source>
        <dbReference type="Pfam" id="PF03449"/>
    </source>
</evidence>
<dbReference type="Gene3D" id="1.10.287.180">
    <property type="entry name" value="Transcription elongation factor, GreA/GreB, N-terminal domain"/>
    <property type="match status" value="1"/>
</dbReference>
<evidence type="ECO:0000256" key="1">
    <source>
        <dbReference type="ARBA" id="ARBA00008213"/>
    </source>
</evidence>
<name>A0A6J5JYP6_9GAMM</name>
<dbReference type="EMBL" id="LR794158">
    <property type="protein sequence ID" value="CAB3976463.1"/>
    <property type="molecule type" value="Genomic_DNA"/>
</dbReference>
<evidence type="ECO:0000256" key="4">
    <source>
        <dbReference type="ARBA" id="ARBA00023125"/>
    </source>
</evidence>
<dbReference type="NCBIfam" id="NF001264">
    <property type="entry name" value="PRK00226.1-5"/>
    <property type="match status" value="1"/>
</dbReference>
<dbReference type="InterPro" id="IPR022691">
    <property type="entry name" value="Tscrpt_elong_fac_GreA/B_N"/>
</dbReference>
<dbReference type="InterPro" id="IPR036805">
    <property type="entry name" value="Tscrpt_elong_fac_GreA/B_N_sf"/>
</dbReference>
<dbReference type="RefSeq" id="WP_176604990.1">
    <property type="nucleotide sequence ID" value="NZ_LR794158.1"/>
</dbReference>
<keyword evidence="12" id="KW-0648">Protein biosynthesis</keyword>
<dbReference type="KEGG" id="acil:ESZ_00272"/>
<dbReference type="FunFam" id="3.10.50.30:FF:000001">
    <property type="entry name" value="Transcription elongation factor GreA"/>
    <property type="match status" value="1"/>
</dbReference>
<dbReference type="Pfam" id="PF03449">
    <property type="entry name" value="GreA_GreB_N"/>
    <property type="match status" value="1"/>
</dbReference>
<dbReference type="FunFam" id="1.10.287.180:FF:000001">
    <property type="entry name" value="Transcription elongation factor GreA"/>
    <property type="match status" value="1"/>
</dbReference>
<evidence type="ECO:0000313" key="13">
    <source>
        <dbReference type="Proteomes" id="UP000509549"/>
    </source>
</evidence>
<keyword evidence="12" id="KW-0251">Elongation factor</keyword>
<dbReference type="PANTHER" id="PTHR30437:SF4">
    <property type="entry name" value="TRANSCRIPTION ELONGATION FACTOR GREA"/>
    <property type="match status" value="1"/>
</dbReference>
<dbReference type="Gene3D" id="3.10.50.30">
    <property type="entry name" value="Transcription elongation factor, GreA/GreB, C-terminal domain"/>
    <property type="match status" value="1"/>
</dbReference>
<keyword evidence="4 8" id="KW-0238">DNA-binding</keyword>
<comment type="similarity">
    <text evidence="1 8 9">Belongs to the GreA/GreB family.</text>
</comment>
<evidence type="ECO:0000256" key="5">
    <source>
        <dbReference type="ARBA" id="ARBA00023163"/>
    </source>
</evidence>
<dbReference type="NCBIfam" id="NF001261">
    <property type="entry name" value="PRK00226.1-2"/>
    <property type="match status" value="1"/>
</dbReference>
<dbReference type="PIRSF" id="PIRSF006092">
    <property type="entry name" value="GreA_GreB"/>
    <property type="match status" value="1"/>
</dbReference>
<dbReference type="InterPro" id="IPR001437">
    <property type="entry name" value="Tscrpt_elong_fac_GreA/B_C"/>
</dbReference>
<comment type="function">
    <text evidence="6 8 9">Necessary for efficient RNA polymerase transcription elongation past template-encoded arresting sites. The arresting sites in DNA have the property of trapping a certain fraction of elongating RNA polymerases that pass through, resulting in locked ternary complexes. Cleavage of the nascent transcript by cleavage factors such as GreA or GreB allows the resumption of elongation from the new 3'terminus. GreA releases sequences of 2 to 3 nucleotides.</text>
</comment>
<protein>
    <recommendedName>
        <fullName evidence="2 8">Transcription elongation factor GreA</fullName>
    </recommendedName>
    <alternativeName>
        <fullName evidence="7 8">Transcript cleavage factor GreA</fullName>
    </alternativeName>
</protein>
<dbReference type="InterPro" id="IPR028624">
    <property type="entry name" value="Tscrpt_elong_fac_GreA/B"/>
</dbReference>
<dbReference type="GO" id="GO:0003677">
    <property type="term" value="F:DNA binding"/>
    <property type="evidence" value="ECO:0007669"/>
    <property type="project" value="UniProtKB-UniRule"/>
</dbReference>
<organism evidence="12 13">
    <name type="scientific">Candidatus Azoamicus ciliaticola</name>
    <dbReference type="NCBI Taxonomy" id="2652803"/>
    <lineage>
        <taxon>Bacteria</taxon>
        <taxon>Pseudomonadati</taxon>
        <taxon>Pseudomonadota</taxon>
        <taxon>Gammaproteobacteria</taxon>
        <taxon>Candidatus Azoamicaceae</taxon>
        <taxon>Candidatus Azoamicus</taxon>
    </lineage>
</organism>
<dbReference type="GO" id="GO:0032784">
    <property type="term" value="P:regulation of DNA-templated transcription elongation"/>
    <property type="evidence" value="ECO:0007669"/>
    <property type="project" value="UniProtKB-UniRule"/>
</dbReference>
<dbReference type="NCBIfam" id="TIGR01462">
    <property type="entry name" value="greA"/>
    <property type="match status" value="1"/>
</dbReference>
<evidence type="ECO:0000256" key="3">
    <source>
        <dbReference type="ARBA" id="ARBA00023015"/>
    </source>
</evidence>
<dbReference type="AlphaFoldDB" id="A0A6J5JYP6"/>
<proteinExistence type="inferred from homology"/>
<accession>A0A6J5JYP6</accession>
<dbReference type="Proteomes" id="UP000509549">
    <property type="component" value="Chromosome"/>
</dbReference>
<evidence type="ECO:0000256" key="2">
    <source>
        <dbReference type="ARBA" id="ARBA00013729"/>
    </source>
</evidence>
<evidence type="ECO:0000256" key="6">
    <source>
        <dbReference type="ARBA" id="ARBA00024916"/>
    </source>
</evidence>
<sequence>MEKNPITQEGFEKLKQTLNKLKTIDRIKIINDIKTAREYGDLKENAEYHAAKEAQYLLEKKIQELENKIINAQIINSSEIHQHNKIYFGSIIELINMHDDKKYKYKIVGEDEADIKNNKISIKSPLARALLQKSEGNIINLELPNGVIKYKIIAIINA</sequence>
<dbReference type="SUPFAM" id="SSF46557">
    <property type="entry name" value="GreA transcript cleavage protein, N-terminal domain"/>
    <property type="match status" value="1"/>
</dbReference>
<keyword evidence="3 8" id="KW-0805">Transcription regulation</keyword>
<evidence type="ECO:0000313" key="12">
    <source>
        <dbReference type="EMBL" id="CAB3976463.1"/>
    </source>
</evidence>
<dbReference type="NCBIfam" id="NF001263">
    <property type="entry name" value="PRK00226.1-4"/>
    <property type="match status" value="1"/>
</dbReference>
<evidence type="ECO:0000256" key="9">
    <source>
        <dbReference type="RuleBase" id="RU000556"/>
    </source>
</evidence>
<evidence type="ECO:0000256" key="8">
    <source>
        <dbReference type="HAMAP-Rule" id="MF_00105"/>
    </source>
</evidence>
<dbReference type="PANTHER" id="PTHR30437">
    <property type="entry name" value="TRANSCRIPTION ELONGATION FACTOR GREA"/>
    <property type="match status" value="1"/>
</dbReference>
<dbReference type="InterPro" id="IPR023459">
    <property type="entry name" value="Tscrpt_elong_fac_GreA/B_fam"/>
</dbReference>
<dbReference type="SUPFAM" id="SSF54534">
    <property type="entry name" value="FKBP-like"/>
    <property type="match status" value="1"/>
</dbReference>
<feature type="domain" description="Transcription elongation factor GreA/GreB N-terminal" evidence="11">
    <location>
        <begin position="4"/>
        <end position="74"/>
    </location>
</feature>
<gene>
    <name evidence="8 12" type="primary">greA</name>
    <name evidence="12" type="ORF">ESZ_00272</name>
</gene>